<feature type="compositionally biased region" description="Basic and acidic residues" evidence="2">
    <location>
        <begin position="421"/>
        <end position="431"/>
    </location>
</feature>
<keyword evidence="1" id="KW-0175">Coiled coil</keyword>
<reference evidence="3" key="1">
    <citation type="journal article" date="2014" name="BMC Genomics">
        <title>Characterizing the developmental transcriptome of the oriental fruit fly, Bactrocera dorsalis (Diptera: Tephritidae) through comparative genomic analysis with Drosophila melanogaster utilizing modENCODE datasets.</title>
        <authorList>
            <person name="Geib S.M."/>
            <person name="Calla B."/>
            <person name="Hall B."/>
            <person name="Hou S."/>
            <person name="Manoukis N.C."/>
        </authorList>
    </citation>
    <scope>NUCLEOTIDE SEQUENCE</scope>
    <source>
        <strain evidence="3">Punador</strain>
    </source>
</reference>
<feature type="region of interest" description="Disordered" evidence="2">
    <location>
        <begin position="1"/>
        <end position="42"/>
    </location>
</feature>
<proteinExistence type="predicted"/>
<accession>A0A034W234</accession>
<feature type="compositionally biased region" description="Polar residues" evidence="2">
    <location>
        <begin position="28"/>
        <end position="38"/>
    </location>
</feature>
<dbReference type="EMBL" id="GAKP01010218">
    <property type="protein sequence ID" value="JAC48734.1"/>
    <property type="molecule type" value="Transcribed_RNA"/>
</dbReference>
<feature type="coiled-coil region" evidence="1">
    <location>
        <begin position="58"/>
        <end position="85"/>
    </location>
</feature>
<feature type="region of interest" description="Disordered" evidence="2">
    <location>
        <begin position="369"/>
        <end position="398"/>
    </location>
</feature>
<dbReference type="AlphaFoldDB" id="A0A034W234"/>
<feature type="compositionally biased region" description="Polar residues" evidence="2">
    <location>
        <begin position="445"/>
        <end position="455"/>
    </location>
</feature>
<feature type="region of interest" description="Disordered" evidence="2">
    <location>
        <begin position="306"/>
        <end position="345"/>
    </location>
</feature>
<evidence type="ECO:0000256" key="2">
    <source>
        <dbReference type="SAM" id="MobiDB-lite"/>
    </source>
</evidence>
<name>A0A034W234_BACDO</name>
<evidence type="ECO:0000313" key="3">
    <source>
        <dbReference type="EMBL" id="JAC48734.1"/>
    </source>
</evidence>
<sequence>MKPRELSCDSSQEGYMWTHPGRKKRPRSSQSTPPVSTNCKKRSLFIESRGRRDKYSLSAHFEEALAKSKKNLENEKRRIVSERVEGGAEQLNTHILRKSVIVKKKLADTLKKGVNMQQSVLEMKVALKKKKQALKASNFTGNAQKAGRALQHQSLKEVSLAPISPSVRKAPKLELSTATSQTDQLRKTNFRDFTQKLSDISIWCPRRSSFKCFQSLKQSAEFGKALCAEKGDTSIAILRRLTQAFKTAAKTKPISKIAERLSMLSLPKALHKESKRSVERVSKVTRVGVGKKKSFRHYRTFRRRVKHSKHVKDKATKPQQREDKAVQCINTKSSNSTLDSSSGSSVLLSESNKELSAWLEGHEPKLELANESRLVQKSDMITPKETEKSDSNNPCSDYTISFHTPITLRQLIQRNKRVKRSKDPQKSKHVEPNACPRLSDLKSLAGSSMGTWQLK</sequence>
<protein>
    <submittedName>
        <fullName evidence="3">Uncharacterized protein</fullName>
    </submittedName>
</protein>
<feature type="compositionally biased region" description="Basic and acidic residues" evidence="2">
    <location>
        <begin position="369"/>
        <end position="390"/>
    </location>
</feature>
<feature type="region of interest" description="Disordered" evidence="2">
    <location>
        <begin position="415"/>
        <end position="455"/>
    </location>
</feature>
<feature type="compositionally biased region" description="Basic and acidic residues" evidence="2">
    <location>
        <begin position="313"/>
        <end position="325"/>
    </location>
</feature>
<evidence type="ECO:0000256" key="1">
    <source>
        <dbReference type="SAM" id="Coils"/>
    </source>
</evidence>
<organism evidence="3">
    <name type="scientific">Bactrocera dorsalis</name>
    <name type="common">Oriental fruit fly</name>
    <name type="synonym">Dacus dorsalis</name>
    <dbReference type="NCBI Taxonomy" id="27457"/>
    <lineage>
        <taxon>Eukaryota</taxon>
        <taxon>Metazoa</taxon>
        <taxon>Ecdysozoa</taxon>
        <taxon>Arthropoda</taxon>
        <taxon>Hexapoda</taxon>
        <taxon>Insecta</taxon>
        <taxon>Pterygota</taxon>
        <taxon>Neoptera</taxon>
        <taxon>Endopterygota</taxon>
        <taxon>Diptera</taxon>
        <taxon>Brachycera</taxon>
        <taxon>Muscomorpha</taxon>
        <taxon>Tephritoidea</taxon>
        <taxon>Tephritidae</taxon>
        <taxon>Bactrocera</taxon>
        <taxon>Bactrocera</taxon>
    </lineage>
</organism>
<feature type="compositionally biased region" description="Low complexity" evidence="2">
    <location>
        <begin position="333"/>
        <end position="345"/>
    </location>
</feature>